<keyword evidence="3 5" id="KW-0807">Transducer</keyword>
<feature type="coiled-coil region" evidence="6">
    <location>
        <begin position="522"/>
        <end position="556"/>
    </location>
</feature>
<evidence type="ECO:0000313" key="11">
    <source>
        <dbReference type="EMBL" id="ADD67313.1"/>
    </source>
</evidence>
<dbReference type="Pfam" id="PF00015">
    <property type="entry name" value="MCPsignal"/>
    <property type="match status" value="1"/>
</dbReference>
<feature type="transmembrane region" description="Helical" evidence="7">
    <location>
        <begin position="6"/>
        <end position="27"/>
    </location>
</feature>
<dbReference type="GO" id="GO:0004888">
    <property type="term" value="F:transmembrane signaling receptor activity"/>
    <property type="evidence" value="ECO:0007669"/>
    <property type="project" value="InterPro"/>
</dbReference>
<protein>
    <submittedName>
        <fullName evidence="11">Methyl-accepting chemotaxis sensory transducer</fullName>
    </submittedName>
</protein>
<feature type="domain" description="T-SNARE coiled-coil homology" evidence="9">
    <location>
        <begin position="561"/>
        <end position="623"/>
    </location>
</feature>
<evidence type="ECO:0000256" key="3">
    <source>
        <dbReference type="ARBA" id="ARBA00023224"/>
    </source>
</evidence>
<dbReference type="SMART" id="SM01358">
    <property type="entry name" value="HBM"/>
    <property type="match status" value="1"/>
</dbReference>
<evidence type="ECO:0000256" key="1">
    <source>
        <dbReference type="ARBA" id="ARBA00004429"/>
    </source>
</evidence>
<name>D4H402_DENA2</name>
<dbReference type="Proteomes" id="UP000002012">
    <property type="component" value="Chromosome"/>
</dbReference>
<keyword evidence="7" id="KW-0812">Transmembrane</keyword>
<dbReference type="GO" id="GO:0007165">
    <property type="term" value="P:signal transduction"/>
    <property type="evidence" value="ECO:0007669"/>
    <property type="project" value="UniProtKB-KW"/>
</dbReference>
<feature type="domain" description="Methyl-accepting transducer" evidence="8">
    <location>
        <begin position="374"/>
        <end position="610"/>
    </location>
</feature>
<dbReference type="EMBL" id="CP001968">
    <property type="protein sequence ID" value="ADD67313.1"/>
    <property type="molecule type" value="Genomic_DNA"/>
</dbReference>
<sequence precursor="true">MKISKLIIIGFSVVIAIILTISASSIFESAYSSSGFKSYRQLAMDTNLAGRLQANMLMVRMNVMSFLLTNRDNDLAGFNEYVGKMNDFLDQAQEEIQEPARAKAIDTLENHLNDYENYFADVVDIIHKRNAELGNLQETGIRMRKNLTEITQSAYKDGDPDAAFYAGSIQEHVLLSRYYILQYTKSNSEQDLETARTEINQSINELLPDTIRNIQNPTRKALLNDFIEARKLYVKIIDDIENFVKVRNDIVNDKLYKLGPQIGKLAEDVTLSVKAEQDTLGPEMQAKTQLLKRITMAISGIGLIIAVMFAFFIKKSVMAPLGGEPQDMSRLAEMIAEGKLDMDIKDKDNATGLYASMVKMVDNLTAIAKSIRTSSESVASGSIELSSASEQLDVTLSDQTSQISTIASAMEEMAASSINVLENLRHIIEKSDGAKDKADEGVIRLKETNSSIEAIKTSSVQLSDTIDNLSKSSHEISEILITINDIADQTNLLALNAAIEAARAGEAGRGFAVVADEVRKLAERTQSAISEIETIIETLQSETGIASRNMNKAEKEVEQGVKALQATVDVFNNIVEAIDEVVSANNLIDASVSEQNQAIDNVNDSVQAVSSGLEQSAASVREITMTIDDLSRQAEQMNTAVEVFKTR</sequence>
<dbReference type="STRING" id="522772.Dacet_0515"/>
<keyword evidence="2" id="KW-1003">Cell membrane</keyword>
<keyword evidence="12" id="KW-1185">Reference proteome</keyword>
<dbReference type="KEGG" id="dap:Dacet_0515"/>
<organism evidence="11 12">
    <name type="scientific">Denitrovibrio acetiphilus (strain DSM 12809 / NBRC 114555 / N2460)</name>
    <dbReference type="NCBI Taxonomy" id="522772"/>
    <lineage>
        <taxon>Bacteria</taxon>
        <taxon>Pseudomonadati</taxon>
        <taxon>Deferribacterota</taxon>
        <taxon>Deferribacteres</taxon>
        <taxon>Deferribacterales</taxon>
        <taxon>Geovibrionaceae</taxon>
        <taxon>Denitrovibrio</taxon>
    </lineage>
</organism>
<dbReference type="FunCoup" id="D4H402">
    <property type="interactions" value="240"/>
</dbReference>
<dbReference type="PROSITE" id="PS50111">
    <property type="entry name" value="CHEMOTAXIS_TRANSDUC_2"/>
    <property type="match status" value="1"/>
</dbReference>
<dbReference type="InterPro" id="IPR032255">
    <property type="entry name" value="HBM"/>
</dbReference>
<evidence type="ECO:0000256" key="4">
    <source>
        <dbReference type="ARBA" id="ARBA00029447"/>
    </source>
</evidence>
<keyword evidence="2" id="KW-0997">Cell inner membrane</keyword>
<dbReference type="HOGENOM" id="CLU_000445_107_27_0"/>
<dbReference type="InterPro" id="IPR004089">
    <property type="entry name" value="MCPsignal_dom"/>
</dbReference>
<dbReference type="PaxDb" id="522772-Dacet_0515"/>
<dbReference type="OrthoDB" id="9795078at2"/>
<dbReference type="SUPFAM" id="SSF58104">
    <property type="entry name" value="Methyl-accepting chemotaxis protein (MCP) signaling domain"/>
    <property type="match status" value="1"/>
</dbReference>
<evidence type="ECO:0000313" key="12">
    <source>
        <dbReference type="Proteomes" id="UP000002012"/>
    </source>
</evidence>
<reference evidence="11 12" key="1">
    <citation type="journal article" date="2010" name="Stand. Genomic Sci.">
        <title>Complete genome sequence of Denitrovibrio acetiphilus type strain (N2460).</title>
        <authorList>
            <person name="Kiss H."/>
            <person name="Lang E."/>
            <person name="Lapidus A."/>
            <person name="Copeland A."/>
            <person name="Nolan M."/>
            <person name="Glavina Del Rio T."/>
            <person name="Chen F."/>
            <person name="Lucas S."/>
            <person name="Tice H."/>
            <person name="Cheng J.F."/>
            <person name="Han C."/>
            <person name="Goodwin L."/>
            <person name="Pitluck S."/>
            <person name="Liolios K."/>
            <person name="Pati A."/>
            <person name="Ivanova N."/>
            <person name="Mavromatis K."/>
            <person name="Chen A."/>
            <person name="Palaniappan K."/>
            <person name="Land M."/>
            <person name="Hauser L."/>
            <person name="Chang Y.J."/>
            <person name="Jeffries C.D."/>
            <person name="Detter J.C."/>
            <person name="Brettin T."/>
            <person name="Spring S."/>
            <person name="Rohde M."/>
            <person name="Goker M."/>
            <person name="Woyke T."/>
            <person name="Bristow J."/>
            <person name="Eisen J.A."/>
            <person name="Markowitz V."/>
            <person name="Hugenholtz P."/>
            <person name="Kyrpides N.C."/>
            <person name="Klenk H.P."/>
        </authorList>
    </citation>
    <scope>NUCLEOTIDE SEQUENCE [LARGE SCALE GENOMIC DNA]</scope>
    <source>
        <strain evidence="12">DSM 12809 / NBRC 114555 / N2460</strain>
    </source>
</reference>
<dbReference type="InParanoid" id="D4H402"/>
<comment type="similarity">
    <text evidence="4">Belongs to the methyl-accepting chemotaxis (MCP) protein family.</text>
</comment>
<dbReference type="PROSITE" id="PS50192">
    <property type="entry name" value="T_SNARE"/>
    <property type="match status" value="1"/>
</dbReference>
<dbReference type="Pfam" id="PF16591">
    <property type="entry name" value="HBM"/>
    <property type="match status" value="1"/>
</dbReference>
<comment type="subcellular location">
    <subcellularLocation>
        <location evidence="1">Cell inner membrane</location>
        <topology evidence="1">Multi-pass membrane protein</topology>
    </subcellularLocation>
</comment>
<gene>
    <name evidence="11" type="ordered locus">Dacet_0515</name>
</gene>
<dbReference type="PRINTS" id="PR00260">
    <property type="entry name" value="CHEMTRNSDUCR"/>
</dbReference>
<evidence type="ECO:0000256" key="2">
    <source>
        <dbReference type="ARBA" id="ARBA00022519"/>
    </source>
</evidence>
<dbReference type="PANTHER" id="PTHR32089">
    <property type="entry name" value="METHYL-ACCEPTING CHEMOTAXIS PROTEIN MCPB"/>
    <property type="match status" value="1"/>
</dbReference>
<dbReference type="FunFam" id="1.10.287.950:FF:000001">
    <property type="entry name" value="Methyl-accepting chemotaxis sensory transducer"/>
    <property type="match status" value="1"/>
</dbReference>
<dbReference type="AlphaFoldDB" id="D4H402"/>
<evidence type="ECO:0000256" key="7">
    <source>
        <dbReference type="SAM" id="Phobius"/>
    </source>
</evidence>
<dbReference type="SMART" id="SM00283">
    <property type="entry name" value="MA"/>
    <property type="match status" value="1"/>
</dbReference>
<dbReference type="GO" id="GO:0006935">
    <property type="term" value="P:chemotaxis"/>
    <property type="evidence" value="ECO:0007669"/>
    <property type="project" value="InterPro"/>
</dbReference>
<feature type="coiled-coil region" evidence="6">
    <location>
        <begin position="620"/>
        <end position="647"/>
    </location>
</feature>
<feature type="transmembrane region" description="Helical" evidence="7">
    <location>
        <begin position="294"/>
        <end position="313"/>
    </location>
</feature>
<evidence type="ECO:0000259" key="8">
    <source>
        <dbReference type="PROSITE" id="PS50111"/>
    </source>
</evidence>
<proteinExistence type="inferred from homology"/>
<accession>D4H402</accession>
<keyword evidence="6" id="KW-0175">Coiled coil</keyword>
<dbReference type="eggNOG" id="COG0840">
    <property type="taxonomic scope" value="Bacteria"/>
</dbReference>
<evidence type="ECO:0000256" key="5">
    <source>
        <dbReference type="PROSITE-ProRule" id="PRU00284"/>
    </source>
</evidence>
<feature type="domain" description="HBM" evidence="10">
    <location>
        <begin position="41"/>
        <end position="281"/>
    </location>
</feature>
<evidence type="ECO:0000259" key="9">
    <source>
        <dbReference type="PROSITE" id="PS50192"/>
    </source>
</evidence>
<keyword evidence="7" id="KW-0472">Membrane</keyword>
<dbReference type="CDD" id="cd11386">
    <property type="entry name" value="MCP_signal"/>
    <property type="match status" value="1"/>
</dbReference>
<keyword evidence="7" id="KW-1133">Transmembrane helix</keyword>
<dbReference type="RefSeq" id="WP_013009857.1">
    <property type="nucleotide sequence ID" value="NC_013943.1"/>
</dbReference>
<evidence type="ECO:0000259" key="10">
    <source>
        <dbReference type="PROSITE" id="PS51753"/>
    </source>
</evidence>
<dbReference type="GO" id="GO:0005886">
    <property type="term" value="C:plasma membrane"/>
    <property type="evidence" value="ECO:0007669"/>
    <property type="project" value="UniProtKB-SubCell"/>
</dbReference>
<dbReference type="InterPro" id="IPR004090">
    <property type="entry name" value="Chemotax_Me-accpt_rcpt"/>
</dbReference>
<dbReference type="InterPro" id="IPR000727">
    <property type="entry name" value="T_SNARE_dom"/>
</dbReference>
<dbReference type="Gene3D" id="1.10.287.950">
    <property type="entry name" value="Methyl-accepting chemotaxis protein"/>
    <property type="match status" value="1"/>
</dbReference>
<dbReference type="PANTHER" id="PTHR32089:SF112">
    <property type="entry name" value="LYSOZYME-LIKE PROTEIN-RELATED"/>
    <property type="match status" value="1"/>
</dbReference>
<evidence type="ECO:0000256" key="6">
    <source>
        <dbReference type="SAM" id="Coils"/>
    </source>
</evidence>
<dbReference type="PROSITE" id="PS51753">
    <property type="entry name" value="HBM"/>
    <property type="match status" value="1"/>
</dbReference>